<dbReference type="Pfam" id="PF08668">
    <property type="entry name" value="HDOD"/>
    <property type="match status" value="1"/>
</dbReference>
<dbReference type="SUPFAM" id="SSF109604">
    <property type="entry name" value="HD-domain/PDEase-like"/>
    <property type="match status" value="1"/>
</dbReference>
<evidence type="ECO:0000259" key="1">
    <source>
        <dbReference type="PROSITE" id="PS51833"/>
    </source>
</evidence>
<dbReference type="InterPro" id="IPR013976">
    <property type="entry name" value="HDOD"/>
</dbReference>
<dbReference type="Gene3D" id="1.10.3210.10">
    <property type="entry name" value="Hypothetical protein af1432"/>
    <property type="match status" value="1"/>
</dbReference>
<proteinExistence type="predicted"/>
<reference evidence="3" key="1">
    <citation type="submission" date="2020-03" db="EMBL/GenBank/DDBJ databases">
        <title>Complete genome sequence of sulfur-oxidizing bacterium skT11.</title>
        <authorList>
            <person name="Kanda M."/>
            <person name="Kojima H."/>
            <person name="Fukui M."/>
        </authorList>
    </citation>
    <scope>NUCLEOTIDE SEQUENCE [LARGE SCALE GENOMIC DNA]</scope>
    <source>
        <strain evidence="3">skT11</strain>
    </source>
</reference>
<dbReference type="Gene3D" id="3.30.450.40">
    <property type="match status" value="1"/>
</dbReference>
<dbReference type="RefSeq" id="WP_173061551.1">
    <property type="nucleotide sequence ID" value="NZ_AP022853.1"/>
</dbReference>
<dbReference type="KEGG" id="slac:SKTS_11080"/>
<protein>
    <recommendedName>
        <fullName evidence="1">HDOD domain-containing protein</fullName>
    </recommendedName>
</protein>
<dbReference type="PANTHER" id="PTHR33525">
    <property type="match status" value="1"/>
</dbReference>
<dbReference type="PANTHER" id="PTHR33525:SF3">
    <property type="entry name" value="RIBONUCLEASE Y"/>
    <property type="match status" value="1"/>
</dbReference>
<evidence type="ECO:0000313" key="2">
    <source>
        <dbReference type="EMBL" id="BCB26222.1"/>
    </source>
</evidence>
<dbReference type="AlphaFoldDB" id="A0A6F8VB80"/>
<name>A0A6F8VB80_9PROT</name>
<keyword evidence="3" id="KW-1185">Reference proteome</keyword>
<accession>A0A6F8VB80</accession>
<dbReference type="PROSITE" id="PS51833">
    <property type="entry name" value="HDOD"/>
    <property type="match status" value="1"/>
</dbReference>
<dbReference type="Proteomes" id="UP000502260">
    <property type="component" value="Chromosome"/>
</dbReference>
<dbReference type="InterPro" id="IPR029016">
    <property type="entry name" value="GAF-like_dom_sf"/>
</dbReference>
<sequence>MTDTLPNTIHEWVTFLEAQDVPVLRRTALELEKLRPSAERISASKLAVIILRDPLMTLKLLRLANSSRRGRLSNEITSVEHAIMMLGVVPLFKHFSTLAVLEDMLAQQELVLHSVLQVFSRALHAAYQARQWALQHQDIRVEEVYISALLHDMTNMMLWIYAPERAQEIRATVQRERVYYGLAHEKVMGFSVADFRTALAAAWRFPDMLADLVDCRNAGQSRAQGVLLAVSIAHLAERGWYGTQIDATLEAMADLLNLPLEETVLRVHQTAVAAARHWEWYGVTPAAAWLPMLPGAWEEEPVAPVAESSEEAVHDDTVCLMPDHAGLQSIMDEINAHLDGSLDLNGMMSLILRGMHEGIGLNRIVFMLLTRDHEHLKAKYVHGAQPGSPLQQLDVSLRIPNLFSRLLEKMQGVWFGPANAKTLAPLIPPDVRQVIGEGEFFAMSLFVHGKPVGLFYADRKHGECSLDERSYLEFKKLCVRAADGLAHLARK</sequence>
<feature type="domain" description="HDOD" evidence="1">
    <location>
        <begin position="21"/>
        <end position="219"/>
    </location>
</feature>
<dbReference type="EMBL" id="AP022853">
    <property type="protein sequence ID" value="BCB26222.1"/>
    <property type="molecule type" value="Genomic_DNA"/>
</dbReference>
<gene>
    <name evidence="2" type="ORF">SKTS_11080</name>
</gene>
<organism evidence="2 3">
    <name type="scientific">Sulfurimicrobium lacus</name>
    <dbReference type="NCBI Taxonomy" id="2715678"/>
    <lineage>
        <taxon>Bacteria</taxon>
        <taxon>Pseudomonadati</taxon>
        <taxon>Pseudomonadota</taxon>
        <taxon>Betaproteobacteria</taxon>
        <taxon>Nitrosomonadales</taxon>
        <taxon>Sulfuricellaceae</taxon>
        <taxon>Sulfurimicrobium</taxon>
    </lineage>
</organism>
<evidence type="ECO:0000313" key="3">
    <source>
        <dbReference type="Proteomes" id="UP000502260"/>
    </source>
</evidence>
<dbReference type="InterPro" id="IPR052340">
    <property type="entry name" value="RNase_Y/CdgJ"/>
</dbReference>